<dbReference type="GO" id="GO:0046103">
    <property type="term" value="P:inosine biosynthetic process"/>
    <property type="evidence" value="ECO:0007669"/>
    <property type="project" value="TreeGrafter"/>
</dbReference>
<keyword evidence="2 9" id="KW-0479">Metal-binding</keyword>
<feature type="binding site" evidence="9">
    <location>
        <position position="19"/>
    </location>
    <ligand>
        <name>Zn(2+)</name>
        <dbReference type="ChEBI" id="CHEBI:29105"/>
        <note>catalytic</note>
    </ligand>
</feature>
<feature type="binding site" evidence="9">
    <location>
        <position position="19"/>
    </location>
    <ligand>
        <name>substrate</name>
    </ligand>
</feature>
<feature type="binding site" evidence="9">
    <location>
        <position position="281"/>
    </location>
    <ligand>
        <name>Zn(2+)</name>
        <dbReference type="ChEBI" id="CHEBI:29105"/>
        <note>catalytic</note>
    </ligand>
</feature>
<dbReference type="GO" id="GO:0009117">
    <property type="term" value="P:nucleotide metabolic process"/>
    <property type="evidence" value="ECO:0007669"/>
    <property type="project" value="UniProtKB-KW"/>
</dbReference>
<keyword evidence="4 9" id="KW-0862">Zinc</keyword>
<keyword evidence="3 9" id="KW-0378">Hydrolase</keyword>
<keyword evidence="12" id="KW-1185">Reference proteome</keyword>
<dbReference type="InterPro" id="IPR006330">
    <property type="entry name" value="Ado/ade_deaminase"/>
</dbReference>
<feature type="site" description="Important for catalytic activity" evidence="9">
    <location>
        <position position="224"/>
    </location>
</feature>
<feature type="domain" description="Adenosine deaminase" evidence="10">
    <location>
        <begin position="12"/>
        <end position="334"/>
    </location>
</feature>
<dbReference type="Pfam" id="PF00962">
    <property type="entry name" value="A_deaminase"/>
    <property type="match status" value="1"/>
</dbReference>
<gene>
    <name evidence="9" type="primary">add</name>
    <name evidence="11" type="ORF">SAMN02745116_01103</name>
</gene>
<dbReference type="GO" id="GO:0006154">
    <property type="term" value="P:adenosine catabolic process"/>
    <property type="evidence" value="ECO:0007669"/>
    <property type="project" value="TreeGrafter"/>
</dbReference>
<evidence type="ECO:0000256" key="7">
    <source>
        <dbReference type="ARBA" id="ARBA00047989"/>
    </source>
</evidence>
<dbReference type="PANTHER" id="PTHR11409:SF43">
    <property type="entry name" value="ADENOSINE DEAMINASE"/>
    <property type="match status" value="1"/>
</dbReference>
<dbReference type="Proteomes" id="UP000190328">
    <property type="component" value="Unassembled WGS sequence"/>
</dbReference>
<dbReference type="STRING" id="263852.SAMN02745116_01103"/>
<feature type="binding site" evidence="9">
    <location>
        <position position="201"/>
    </location>
    <ligand>
        <name>Zn(2+)</name>
        <dbReference type="ChEBI" id="CHEBI:29105"/>
        <note>catalytic</note>
    </ligand>
</feature>
<comment type="function">
    <text evidence="9">Catalyzes the hydrolytic deamination of adenosine and 2-deoxyadenosine.</text>
</comment>
<dbReference type="PANTHER" id="PTHR11409">
    <property type="entry name" value="ADENOSINE DEAMINASE"/>
    <property type="match status" value="1"/>
</dbReference>
<comment type="cofactor">
    <cofactor evidence="9">
        <name>Zn(2+)</name>
        <dbReference type="ChEBI" id="CHEBI:29105"/>
    </cofactor>
    <text evidence="9">Binds 1 zinc ion per subunit.</text>
</comment>
<reference evidence="11 12" key="1">
    <citation type="submission" date="2017-02" db="EMBL/GenBank/DDBJ databases">
        <authorList>
            <person name="Peterson S.W."/>
        </authorList>
    </citation>
    <scope>NUCLEOTIDE SEQUENCE [LARGE SCALE GENOMIC DNA]</scope>
    <source>
        <strain evidence="11 12">ATCC BAA-1030</strain>
    </source>
</reference>
<dbReference type="InterPro" id="IPR028893">
    <property type="entry name" value="A_deaminase"/>
</dbReference>
<dbReference type="AlphaFoldDB" id="A0A1T4MI76"/>
<evidence type="ECO:0000256" key="6">
    <source>
        <dbReference type="ARBA" id="ARBA00031852"/>
    </source>
</evidence>
<dbReference type="EMBL" id="FUXI01000010">
    <property type="protein sequence ID" value="SJZ66662.1"/>
    <property type="molecule type" value="Genomic_DNA"/>
</dbReference>
<comment type="similarity">
    <text evidence="9">Belongs to the metallo-dependent hydrolases superfamily. Adenosine and AMP deaminases family. Adenosine deaminase subfamily.</text>
</comment>
<dbReference type="CDD" id="cd01320">
    <property type="entry name" value="ADA"/>
    <property type="match status" value="1"/>
</dbReference>
<organism evidence="11 12">
    <name type="scientific">Pilibacter termitis</name>
    <dbReference type="NCBI Taxonomy" id="263852"/>
    <lineage>
        <taxon>Bacteria</taxon>
        <taxon>Bacillati</taxon>
        <taxon>Bacillota</taxon>
        <taxon>Bacilli</taxon>
        <taxon>Lactobacillales</taxon>
        <taxon>Enterococcaceae</taxon>
        <taxon>Pilibacter</taxon>
    </lineage>
</organism>
<dbReference type="GO" id="GO:0046936">
    <property type="term" value="F:2'-deoxyadenosine deaminase activity"/>
    <property type="evidence" value="ECO:0007669"/>
    <property type="project" value="RHEA"/>
</dbReference>
<dbReference type="GO" id="GO:0008270">
    <property type="term" value="F:zinc ion binding"/>
    <property type="evidence" value="ECO:0007669"/>
    <property type="project" value="UniProtKB-UniRule"/>
</dbReference>
<dbReference type="EC" id="3.5.4.4" evidence="1 9"/>
<dbReference type="GO" id="GO:0043103">
    <property type="term" value="P:hypoxanthine salvage"/>
    <property type="evidence" value="ECO:0007669"/>
    <property type="project" value="TreeGrafter"/>
</dbReference>
<feature type="active site" description="Proton donor" evidence="9">
    <location>
        <position position="204"/>
    </location>
</feature>
<evidence type="ECO:0000256" key="3">
    <source>
        <dbReference type="ARBA" id="ARBA00022801"/>
    </source>
</evidence>
<sequence length="343" mass="38301">MTISKQIIAQMPKIELHCHLDGSISLETIHKLAKMENIPLPATLEEQQALFIAPEETKDLNEYLEKFHFIGRLLQTTAALELAAFDVVKQASYDNVKYIEVRFAPTLHTMKGLTLQEIVSAVVKGLKRGEVEFGVLSNALLCGMRHEPVENAIEVAKVAKSQLTHGVVGFDLAGNEVDFPPYAFEEAIKVAKDLDIPLTLHAGECHCGKNVYDAVVLGANRIGHGIALKDTPEYIEYIKENEIVLELAPTSNFQTKTVTSWEEYPFKKFLDLGLKVTINTDNRTVSNTTLNKEYAKLAEVYDLTLKDFYKVSCNGVFGAFVDDEVKKELGEIVNEEFEKLNGH</sequence>
<dbReference type="GO" id="GO:0009168">
    <property type="term" value="P:purine ribonucleoside monophosphate biosynthetic process"/>
    <property type="evidence" value="ECO:0007669"/>
    <property type="project" value="UniProtKB-UniRule"/>
</dbReference>
<evidence type="ECO:0000256" key="5">
    <source>
        <dbReference type="ARBA" id="ARBA00023080"/>
    </source>
</evidence>
<dbReference type="NCBIfam" id="TIGR01430">
    <property type="entry name" value="aden_deam"/>
    <property type="match status" value="1"/>
</dbReference>
<accession>A0A1T4MI76</accession>
<dbReference type="GO" id="GO:0005829">
    <property type="term" value="C:cytosol"/>
    <property type="evidence" value="ECO:0007669"/>
    <property type="project" value="TreeGrafter"/>
</dbReference>
<evidence type="ECO:0000313" key="12">
    <source>
        <dbReference type="Proteomes" id="UP000190328"/>
    </source>
</evidence>
<dbReference type="InterPro" id="IPR032466">
    <property type="entry name" value="Metal_Hydrolase"/>
</dbReference>
<feature type="binding site" evidence="9">
    <location>
        <position position="174"/>
    </location>
    <ligand>
        <name>substrate</name>
    </ligand>
</feature>
<protein>
    <recommendedName>
        <fullName evidence="1 9">Adenosine deaminase</fullName>
        <ecNumber evidence="1 9">3.5.4.4</ecNumber>
    </recommendedName>
    <alternativeName>
        <fullName evidence="6 9">Adenosine aminohydrolase</fullName>
    </alternativeName>
</protein>
<feature type="binding site" evidence="9">
    <location>
        <position position="17"/>
    </location>
    <ligand>
        <name>Zn(2+)</name>
        <dbReference type="ChEBI" id="CHEBI:29105"/>
        <note>catalytic</note>
    </ligand>
</feature>
<dbReference type="HAMAP" id="MF_00540">
    <property type="entry name" value="A_deaminase"/>
    <property type="match status" value="1"/>
</dbReference>
<comment type="catalytic activity">
    <reaction evidence="7">
        <text>adenosine + H2O + H(+) = inosine + NH4(+)</text>
        <dbReference type="Rhea" id="RHEA:24408"/>
        <dbReference type="ChEBI" id="CHEBI:15377"/>
        <dbReference type="ChEBI" id="CHEBI:15378"/>
        <dbReference type="ChEBI" id="CHEBI:16335"/>
        <dbReference type="ChEBI" id="CHEBI:17596"/>
        <dbReference type="ChEBI" id="CHEBI:28938"/>
        <dbReference type="EC" id="3.5.4.4"/>
    </reaction>
    <physiologicalReaction direction="left-to-right" evidence="7">
        <dbReference type="Rhea" id="RHEA:24409"/>
    </physiologicalReaction>
</comment>
<dbReference type="Gene3D" id="3.20.20.140">
    <property type="entry name" value="Metal-dependent hydrolases"/>
    <property type="match status" value="1"/>
</dbReference>
<evidence type="ECO:0000256" key="8">
    <source>
        <dbReference type="ARBA" id="ARBA00049213"/>
    </source>
</evidence>
<evidence type="ECO:0000259" key="10">
    <source>
        <dbReference type="Pfam" id="PF00962"/>
    </source>
</evidence>
<dbReference type="RefSeq" id="WP_078807026.1">
    <property type="nucleotide sequence ID" value="NZ_FUXI01000010.1"/>
</dbReference>
<evidence type="ECO:0000256" key="2">
    <source>
        <dbReference type="ARBA" id="ARBA00022723"/>
    </source>
</evidence>
<dbReference type="GO" id="GO:0004000">
    <property type="term" value="F:adenosine deaminase activity"/>
    <property type="evidence" value="ECO:0007669"/>
    <property type="project" value="UniProtKB-UniRule"/>
</dbReference>
<evidence type="ECO:0000256" key="4">
    <source>
        <dbReference type="ARBA" id="ARBA00022833"/>
    </source>
</evidence>
<dbReference type="InterPro" id="IPR001365">
    <property type="entry name" value="A_deaminase_dom"/>
</dbReference>
<comment type="catalytic activity">
    <reaction evidence="8">
        <text>2'-deoxyadenosine + H2O + H(+) = 2'-deoxyinosine + NH4(+)</text>
        <dbReference type="Rhea" id="RHEA:28190"/>
        <dbReference type="ChEBI" id="CHEBI:15377"/>
        <dbReference type="ChEBI" id="CHEBI:15378"/>
        <dbReference type="ChEBI" id="CHEBI:17256"/>
        <dbReference type="ChEBI" id="CHEBI:28938"/>
        <dbReference type="ChEBI" id="CHEBI:28997"/>
        <dbReference type="EC" id="3.5.4.4"/>
    </reaction>
    <physiologicalReaction direction="left-to-right" evidence="8">
        <dbReference type="Rhea" id="RHEA:28191"/>
    </physiologicalReaction>
</comment>
<evidence type="ECO:0000256" key="9">
    <source>
        <dbReference type="HAMAP-Rule" id="MF_00540"/>
    </source>
</evidence>
<feature type="binding site" evidence="9">
    <location>
        <position position="21"/>
    </location>
    <ligand>
        <name>substrate</name>
    </ligand>
</feature>
<evidence type="ECO:0000313" key="11">
    <source>
        <dbReference type="EMBL" id="SJZ66662.1"/>
    </source>
</evidence>
<evidence type="ECO:0000256" key="1">
    <source>
        <dbReference type="ARBA" id="ARBA00012784"/>
    </source>
</evidence>
<dbReference type="SUPFAM" id="SSF51556">
    <property type="entry name" value="Metallo-dependent hydrolases"/>
    <property type="match status" value="1"/>
</dbReference>
<comment type="caution">
    <text evidence="9">Lacks conserved residue(s) required for the propagation of feature annotation.</text>
</comment>
<proteinExistence type="inferred from homology"/>
<name>A0A1T4MI76_9ENTE</name>
<keyword evidence="5 9" id="KW-0546">Nucleotide metabolism</keyword>